<keyword evidence="5" id="KW-0539">Nucleus</keyword>
<evidence type="ECO:0000313" key="8">
    <source>
        <dbReference type="EnsemblMetazoa" id="XP_022650069"/>
    </source>
</evidence>
<dbReference type="EnsemblMetazoa" id="XM_022794331">
    <property type="protein sequence ID" value="XP_022650066"/>
    <property type="gene ID" value="LOC111245678"/>
</dbReference>
<comment type="subcellular location">
    <subcellularLocation>
        <location evidence="1">Nucleus</location>
    </subcellularLocation>
</comment>
<keyword evidence="4" id="KW-0804">Transcription</keyword>
<dbReference type="OMA" id="FYRNSSM"/>
<dbReference type="FunCoup" id="A0A7M7JCK0">
    <property type="interactions" value="1265"/>
</dbReference>
<dbReference type="SUPFAM" id="SSF46785">
    <property type="entry name" value="Winged helix' DNA-binding domain"/>
    <property type="match status" value="1"/>
</dbReference>
<sequence length="634" mass="69783">MMNGVAAGTGGGVPPMAEADAPTGATPTVQITTDEQGNSTYFLTTTTSAQQAGQFTASASGAVPATATQAFVYCTSNPAAAGGAADTVFATTGGTTFYATTAEGQPVAFGTPAEATVIDGRTLVEEGSPVEGAQTASIRDMDIIHVQWLIDNYETAEGVSLPRSTLYNHYLRHCAENNLDPVNAASFGKLIRSVFLGLRTRRLGTRGNSKYHYYGIRVKPTSPLAALLNEDSDSNPPPPPVLTKSKSTAVKRTADGTPANSPEVKPKVEEVTDANLAEISLQGSKSFLGDPSQALPSQLMMVLMSGEGEFMDEKEAYNFTLNYREYCEALLDLVVNLQFQKVSCLWQHFFYTNPANAEEEKKKEHLHRVLTSPSVLSFLRTTDTQFYQNLVHVLIPDVLRPVPGALTQAIRNFAKNTEQWLNFAMQGCPEDAKKIKLSIANSFAQTLRRYTSLNHLAQAARAVLQNAFQIQQMLSDLNKIDFRNVQEQASWVCECDPTLVKHFEQDFKRQLESQAGLTEWAQWLEQAVDRVLENSIDIVKSSRKFLLTWSFYSSMVIRDLTLRSASSFGSFHLIRLLFDEYMFYLIEQKVAQALEKAPISLNEDLTQGDLSMYDPTQYEVVLPDGCEVGKDGQS</sequence>
<evidence type="ECO:0000256" key="6">
    <source>
        <dbReference type="SAM" id="MobiDB-lite"/>
    </source>
</evidence>
<dbReference type="GO" id="GO:0000978">
    <property type="term" value="F:RNA polymerase II cis-regulatory region sequence-specific DNA binding"/>
    <property type="evidence" value="ECO:0007669"/>
    <property type="project" value="TreeGrafter"/>
</dbReference>
<dbReference type="RefSeq" id="XP_022650066.1">
    <property type="nucleotide sequence ID" value="XM_022794331.1"/>
</dbReference>
<evidence type="ECO:0000256" key="1">
    <source>
        <dbReference type="ARBA" id="ARBA00004123"/>
    </source>
</evidence>
<keyword evidence="9" id="KW-1185">Reference proteome</keyword>
<evidence type="ECO:0000313" key="9">
    <source>
        <dbReference type="Proteomes" id="UP000594260"/>
    </source>
</evidence>
<dbReference type="PROSITE" id="PS51526">
    <property type="entry name" value="RFX_DBD"/>
    <property type="match status" value="1"/>
</dbReference>
<feature type="domain" description="RFX-type winged-helix" evidence="7">
    <location>
        <begin position="145"/>
        <end position="220"/>
    </location>
</feature>
<dbReference type="InterPro" id="IPR036388">
    <property type="entry name" value="WH-like_DNA-bd_sf"/>
</dbReference>
<dbReference type="EnsemblMetazoa" id="XM_022794334">
    <property type="protein sequence ID" value="XP_022650069"/>
    <property type="gene ID" value="LOC111245678"/>
</dbReference>
<evidence type="ECO:0000256" key="4">
    <source>
        <dbReference type="ARBA" id="ARBA00023163"/>
    </source>
</evidence>
<dbReference type="InterPro" id="IPR039779">
    <property type="entry name" value="RFX-like"/>
</dbReference>
<organism evidence="8 9">
    <name type="scientific">Varroa destructor</name>
    <name type="common">Honeybee mite</name>
    <dbReference type="NCBI Taxonomy" id="109461"/>
    <lineage>
        <taxon>Eukaryota</taxon>
        <taxon>Metazoa</taxon>
        <taxon>Ecdysozoa</taxon>
        <taxon>Arthropoda</taxon>
        <taxon>Chelicerata</taxon>
        <taxon>Arachnida</taxon>
        <taxon>Acari</taxon>
        <taxon>Parasitiformes</taxon>
        <taxon>Mesostigmata</taxon>
        <taxon>Gamasina</taxon>
        <taxon>Dermanyssoidea</taxon>
        <taxon>Varroidae</taxon>
        <taxon>Varroa</taxon>
    </lineage>
</organism>
<feature type="region of interest" description="Disordered" evidence="6">
    <location>
        <begin position="227"/>
        <end position="266"/>
    </location>
</feature>
<dbReference type="InterPro" id="IPR057321">
    <property type="entry name" value="RFX1-4/6/8-like_BCD"/>
</dbReference>
<dbReference type="InterPro" id="IPR003150">
    <property type="entry name" value="DNA-bd_RFX"/>
</dbReference>
<accession>A0A7M7JCK0</accession>
<dbReference type="InterPro" id="IPR036390">
    <property type="entry name" value="WH_DNA-bd_sf"/>
</dbReference>
<dbReference type="FunFam" id="1.10.10.10:FF:000017">
    <property type="entry name" value="transcription factor RFX3 isoform X1"/>
    <property type="match status" value="1"/>
</dbReference>
<evidence type="ECO:0000256" key="2">
    <source>
        <dbReference type="ARBA" id="ARBA00023015"/>
    </source>
</evidence>
<keyword evidence="2" id="KW-0805">Transcription regulation</keyword>
<dbReference type="GO" id="GO:0005634">
    <property type="term" value="C:nucleus"/>
    <property type="evidence" value="ECO:0007669"/>
    <property type="project" value="UniProtKB-SubCell"/>
</dbReference>
<dbReference type="PANTHER" id="PTHR12619:SF33">
    <property type="entry name" value="RFX, ISOFORM H"/>
    <property type="match status" value="1"/>
</dbReference>
<feature type="region of interest" description="Disordered" evidence="6">
    <location>
        <begin position="1"/>
        <end position="31"/>
    </location>
</feature>
<keyword evidence="3" id="KW-0238">DNA-binding</keyword>
<dbReference type="InParanoid" id="A0A7M7JCK0"/>
<evidence type="ECO:0000259" key="7">
    <source>
        <dbReference type="PROSITE" id="PS51526"/>
    </source>
</evidence>
<dbReference type="Pfam" id="PF25340">
    <property type="entry name" value="BCD_RFX"/>
    <property type="match status" value="1"/>
</dbReference>
<protein>
    <recommendedName>
        <fullName evidence="7">RFX-type winged-helix domain-containing protein</fullName>
    </recommendedName>
</protein>
<reference evidence="8" key="1">
    <citation type="submission" date="2021-01" db="UniProtKB">
        <authorList>
            <consortium name="EnsemblMetazoa"/>
        </authorList>
    </citation>
    <scope>IDENTIFICATION</scope>
</reference>
<name>A0A7M7JCK0_VARDE</name>
<dbReference type="Pfam" id="PF02257">
    <property type="entry name" value="RFX_DNA_binding"/>
    <property type="match status" value="1"/>
</dbReference>
<evidence type="ECO:0000256" key="3">
    <source>
        <dbReference type="ARBA" id="ARBA00023125"/>
    </source>
</evidence>
<evidence type="ECO:0000256" key="5">
    <source>
        <dbReference type="ARBA" id="ARBA00023242"/>
    </source>
</evidence>
<dbReference type="GeneID" id="111245678"/>
<dbReference type="GO" id="GO:0000981">
    <property type="term" value="F:DNA-binding transcription factor activity, RNA polymerase II-specific"/>
    <property type="evidence" value="ECO:0007669"/>
    <property type="project" value="TreeGrafter"/>
</dbReference>
<dbReference type="Gene3D" id="1.10.10.10">
    <property type="entry name" value="Winged helix-like DNA-binding domain superfamily/Winged helix DNA-binding domain"/>
    <property type="match status" value="1"/>
</dbReference>
<dbReference type="RefSeq" id="XP_022650067.1">
    <property type="nucleotide sequence ID" value="XM_022794332.1"/>
</dbReference>
<dbReference type="Proteomes" id="UP000594260">
    <property type="component" value="Unplaced"/>
</dbReference>
<dbReference type="OrthoDB" id="10056949at2759"/>
<dbReference type="AlphaFoldDB" id="A0A7M7JCK0"/>
<proteinExistence type="predicted"/>
<dbReference type="KEGG" id="vde:111245678"/>
<dbReference type="RefSeq" id="XP_022650069.1">
    <property type="nucleotide sequence ID" value="XM_022794334.1"/>
</dbReference>
<dbReference type="PANTHER" id="PTHR12619">
    <property type="entry name" value="RFX TRANSCRIPTION FACTOR FAMILY"/>
    <property type="match status" value="1"/>
</dbReference>
<dbReference type="EnsemblMetazoa" id="XM_022794332">
    <property type="protein sequence ID" value="XP_022650067"/>
    <property type="gene ID" value="LOC111245678"/>
</dbReference>